<evidence type="ECO:0000313" key="11">
    <source>
        <dbReference type="EMBL" id="AOO80007.1"/>
    </source>
</evidence>
<dbReference type="CDD" id="cd03894">
    <property type="entry name" value="M20_ArgE"/>
    <property type="match status" value="1"/>
</dbReference>
<keyword evidence="4" id="KW-0055">Arginine biosynthesis</keyword>
<gene>
    <name evidence="11" type="ORF">BHK69_05510</name>
</gene>
<dbReference type="SUPFAM" id="SSF55031">
    <property type="entry name" value="Bacterial exopeptidase dimerisation domain"/>
    <property type="match status" value="1"/>
</dbReference>
<dbReference type="PANTHER" id="PTHR43808">
    <property type="entry name" value="ACETYLORNITHINE DEACETYLASE"/>
    <property type="match status" value="1"/>
</dbReference>
<evidence type="ECO:0000256" key="8">
    <source>
        <dbReference type="ARBA" id="ARBA00022833"/>
    </source>
</evidence>
<feature type="domain" description="Peptidase M20 dimerisation" evidence="10">
    <location>
        <begin position="180"/>
        <end position="282"/>
    </location>
</feature>
<reference evidence="11 12" key="1">
    <citation type="journal article" date="2015" name="Antonie Van Leeuwenhoek">
        <title>Bosea vaviloviae sp. nov., a new species of slow-growing rhizobia isolated from nodules of the relict species Vavilovia formosa (Stev.) Fed.</title>
        <authorList>
            <person name="Safronova V.I."/>
            <person name="Kuznetsova I.G."/>
            <person name="Sazanova A.L."/>
            <person name="Kimeklis A.K."/>
            <person name="Belimov A.A."/>
            <person name="Andronov E.E."/>
            <person name="Pinaev A.G."/>
            <person name="Chizhevskaya E.P."/>
            <person name="Pukhaev A.R."/>
            <person name="Popov K.P."/>
            <person name="Willems A."/>
            <person name="Tikhonovich I.A."/>
        </authorList>
    </citation>
    <scope>NUCLEOTIDE SEQUENCE [LARGE SCALE GENOMIC DNA]</scope>
    <source>
        <strain evidence="11 12">Vaf18</strain>
    </source>
</reference>
<evidence type="ECO:0000256" key="2">
    <source>
        <dbReference type="ARBA" id="ARBA00005691"/>
    </source>
</evidence>
<dbReference type="InterPro" id="IPR002933">
    <property type="entry name" value="Peptidase_M20"/>
</dbReference>
<dbReference type="GO" id="GO:0008777">
    <property type="term" value="F:acetylornithine deacetylase activity"/>
    <property type="evidence" value="ECO:0007669"/>
    <property type="project" value="TreeGrafter"/>
</dbReference>
<keyword evidence="6" id="KW-0479">Metal-binding</keyword>
<evidence type="ECO:0000256" key="1">
    <source>
        <dbReference type="ARBA" id="ARBA00001947"/>
    </source>
</evidence>
<dbReference type="OrthoDB" id="9809784at2"/>
<dbReference type="InterPro" id="IPR036264">
    <property type="entry name" value="Bact_exopeptidase_dim_dom"/>
</dbReference>
<dbReference type="RefSeq" id="WP_069689228.1">
    <property type="nucleotide sequence ID" value="NZ_CP017147.1"/>
</dbReference>
<name>A0A1D7TY22_9HYPH</name>
<organism evidence="11 12">
    <name type="scientific">Bosea vaviloviae</name>
    <dbReference type="NCBI Taxonomy" id="1526658"/>
    <lineage>
        <taxon>Bacteria</taxon>
        <taxon>Pseudomonadati</taxon>
        <taxon>Pseudomonadota</taxon>
        <taxon>Alphaproteobacteria</taxon>
        <taxon>Hyphomicrobiales</taxon>
        <taxon>Boseaceae</taxon>
        <taxon>Bosea</taxon>
    </lineage>
</organism>
<dbReference type="InterPro" id="IPR001261">
    <property type="entry name" value="ArgE/DapE_CS"/>
</dbReference>
<dbReference type="Pfam" id="PF01546">
    <property type="entry name" value="Peptidase_M20"/>
    <property type="match status" value="1"/>
</dbReference>
<accession>A0A1D7TY22</accession>
<comment type="similarity">
    <text evidence="2">Belongs to the peptidase M20A family. ArgE subfamily.</text>
</comment>
<dbReference type="Proteomes" id="UP000094969">
    <property type="component" value="Chromosome"/>
</dbReference>
<comment type="cofactor">
    <cofactor evidence="1">
        <name>Zn(2+)</name>
        <dbReference type="ChEBI" id="CHEBI:29105"/>
    </cofactor>
</comment>
<proteinExistence type="inferred from homology"/>
<dbReference type="GO" id="GO:0006526">
    <property type="term" value="P:L-arginine biosynthetic process"/>
    <property type="evidence" value="ECO:0007669"/>
    <property type="project" value="UniProtKB-KW"/>
</dbReference>
<evidence type="ECO:0000313" key="12">
    <source>
        <dbReference type="Proteomes" id="UP000094969"/>
    </source>
</evidence>
<dbReference type="Gene3D" id="3.40.630.10">
    <property type="entry name" value="Zn peptidases"/>
    <property type="match status" value="1"/>
</dbReference>
<evidence type="ECO:0000256" key="9">
    <source>
        <dbReference type="ARBA" id="ARBA00023285"/>
    </source>
</evidence>
<dbReference type="NCBIfam" id="TIGR01892">
    <property type="entry name" value="AcOrn-deacetyl"/>
    <property type="match status" value="1"/>
</dbReference>
<sequence length="376" mass="39423">MSYPMISDAMTPAGLLHRLVAFDTTSRNSNLELVGWAAALLETAGARIRLTHDGGGAKANLLASFGPDVPGGIVLSAHTDTVPVDGQSWSSNPFELTQRDGRFYGRGATDMKGFVACCLAFAPQWGQARLKRPVHLALSYDEEVGCFGVPRLVADLVANLSRPALVVVGEPTGMRIGDRHRGYLGFRTVFHGHAVHSGNPGKGVSAIAAAARFVGLLDGHGAQDAAGVDRTTFNVGQISGGTGINIVPGRCEVLWEIRPAASADIAALRTMTQAFIARAAPPGLPPETEETVTIPPLRPEPGNPALAIVQGLGASLPLMELPFGTEAGFFQAAGIPTVVCGPGSIEQAHQADEWIAAEQLEEASRFLARATQWAEA</sequence>
<dbReference type="STRING" id="1526658.BHK69_05510"/>
<evidence type="ECO:0000256" key="4">
    <source>
        <dbReference type="ARBA" id="ARBA00022571"/>
    </source>
</evidence>
<keyword evidence="8" id="KW-0862">Zinc</keyword>
<dbReference type="PANTHER" id="PTHR43808:SF31">
    <property type="entry name" value="N-ACETYL-L-CITRULLINE DEACETYLASE"/>
    <property type="match status" value="1"/>
</dbReference>
<dbReference type="GO" id="GO:0046872">
    <property type="term" value="F:metal ion binding"/>
    <property type="evidence" value="ECO:0007669"/>
    <property type="project" value="UniProtKB-KW"/>
</dbReference>
<keyword evidence="9" id="KW-0170">Cobalt</keyword>
<dbReference type="Pfam" id="PF07687">
    <property type="entry name" value="M20_dimer"/>
    <property type="match status" value="1"/>
</dbReference>
<dbReference type="InterPro" id="IPR011650">
    <property type="entry name" value="Peptidase_M20_dimer"/>
</dbReference>
<evidence type="ECO:0000256" key="3">
    <source>
        <dbReference type="ARBA" id="ARBA00022490"/>
    </source>
</evidence>
<evidence type="ECO:0000259" key="10">
    <source>
        <dbReference type="Pfam" id="PF07687"/>
    </source>
</evidence>
<dbReference type="Gene3D" id="3.30.70.360">
    <property type="match status" value="1"/>
</dbReference>
<keyword evidence="12" id="KW-1185">Reference proteome</keyword>
<dbReference type="PROSITE" id="PS00759">
    <property type="entry name" value="ARGE_DAPE_CPG2_2"/>
    <property type="match status" value="1"/>
</dbReference>
<evidence type="ECO:0000256" key="7">
    <source>
        <dbReference type="ARBA" id="ARBA00022801"/>
    </source>
</evidence>
<dbReference type="KEGG" id="bvv:BHK69_05510"/>
<evidence type="ECO:0000256" key="6">
    <source>
        <dbReference type="ARBA" id="ARBA00022723"/>
    </source>
</evidence>
<dbReference type="AlphaFoldDB" id="A0A1D7TY22"/>
<dbReference type="InterPro" id="IPR010169">
    <property type="entry name" value="AcOrn-deacetyl"/>
</dbReference>
<dbReference type="SUPFAM" id="SSF53187">
    <property type="entry name" value="Zn-dependent exopeptidases"/>
    <property type="match status" value="1"/>
</dbReference>
<keyword evidence="7" id="KW-0378">Hydrolase</keyword>
<keyword evidence="3" id="KW-0963">Cytoplasm</keyword>
<protein>
    <submittedName>
        <fullName evidence="11">Acetylornithine deacetylase (ArgE)</fullName>
    </submittedName>
</protein>
<dbReference type="InterPro" id="IPR050072">
    <property type="entry name" value="Peptidase_M20A"/>
</dbReference>
<keyword evidence="5" id="KW-0028">Amino-acid biosynthesis</keyword>
<dbReference type="EMBL" id="CP017147">
    <property type="protein sequence ID" value="AOO80007.1"/>
    <property type="molecule type" value="Genomic_DNA"/>
</dbReference>
<evidence type="ECO:0000256" key="5">
    <source>
        <dbReference type="ARBA" id="ARBA00022605"/>
    </source>
</evidence>